<reference evidence="1 2" key="1">
    <citation type="submission" date="2016-05" db="EMBL/GenBank/DDBJ databases">
        <title>A degradative enzymes factory behind the ericoid mycorrhizal symbiosis.</title>
        <authorList>
            <consortium name="DOE Joint Genome Institute"/>
            <person name="Martino E."/>
            <person name="Morin E."/>
            <person name="Grelet G."/>
            <person name="Kuo A."/>
            <person name="Kohler A."/>
            <person name="Daghino S."/>
            <person name="Barry K."/>
            <person name="Choi C."/>
            <person name="Cichocki N."/>
            <person name="Clum A."/>
            <person name="Copeland A."/>
            <person name="Hainaut M."/>
            <person name="Haridas S."/>
            <person name="Labutti K."/>
            <person name="Lindquist E."/>
            <person name="Lipzen A."/>
            <person name="Khouja H.-R."/>
            <person name="Murat C."/>
            <person name="Ohm R."/>
            <person name="Olson A."/>
            <person name="Spatafora J."/>
            <person name="Veneault-Fourrey C."/>
            <person name="Henrissat B."/>
            <person name="Grigoriev I."/>
            <person name="Martin F."/>
            <person name="Perotto S."/>
        </authorList>
    </citation>
    <scope>NUCLEOTIDE SEQUENCE [LARGE SCALE GENOMIC DNA]</scope>
    <source>
        <strain evidence="1 2">UAMH 7357</strain>
    </source>
</reference>
<protein>
    <submittedName>
        <fullName evidence="1">Uncharacterized protein</fullName>
    </submittedName>
</protein>
<name>A0A2J6PQT4_9HELO</name>
<proteinExistence type="predicted"/>
<evidence type="ECO:0000313" key="2">
    <source>
        <dbReference type="Proteomes" id="UP000235672"/>
    </source>
</evidence>
<organism evidence="1 2">
    <name type="scientific">Hyaloscypha hepaticicola</name>
    <dbReference type="NCBI Taxonomy" id="2082293"/>
    <lineage>
        <taxon>Eukaryota</taxon>
        <taxon>Fungi</taxon>
        <taxon>Dikarya</taxon>
        <taxon>Ascomycota</taxon>
        <taxon>Pezizomycotina</taxon>
        <taxon>Leotiomycetes</taxon>
        <taxon>Helotiales</taxon>
        <taxon>Hyaloscyphaceae</taxon>
        <taxon>Hyaloscypha</taxon>
    </lineage>
</organism>
<gene>
    <name evidence="1" type="ORF">NA56DRAFT_663122</name>
</gene>
<keyword evidence="2" id="KW-1185">Reference proteome</keyword>
<sequence>MVLKAETPIYHIEGVPLVPIGSLAFVPEYSFIQGLSWYHETVGERRPEFPLWSWTGWTVQLVDKVILNPRWSRGPYDLSIRIEYENEIIRDFPKQNEWQDFLSKIANIRVKFLHIKGQTVKCTILRAANEVGVAYLRHDEEYLLKFQIEKNTAFYAPLRLDLDGSQNERKPLECICLSRYERFPAMLLIATNTDGVKERVGCMDTYHIYYMQDGMRFYRDPEVYLAMLKKKLQLQTIRLG</sequence>
<dbReference type="EMBL" id="KZ613506">
    <property type="protein sequence ID" value="PMD16341.1"/>
    <property type="molecule type" value="Genomic_DNA"/>
</dbReference>
<evidence type="ECO:0000313" key="1">
    <source>
        <dbReference type="EMBL" id="PMD16341.1"/>
    </source>
</evidence>
<dbReference type="Proteomes" id="UP000235672">
    <property type="component" value="Unassembled WGS sequence"/>
</dbReference>
<dbReference type="AlphaFoldDB" id="A0A2J6PQT4"/>
<accession>A0A2J6PQT4</accession>